<keyword evidence="9" id="KW-1185">Reference proteome</keyword>
<dbReference type="InterPro" id="IPR003358">
    <property type="entry name" value="tRNA_(Gua-N-7)_MeTrfase_Trmb"/>
</dbReference>
<dbReference type="SUPFAM" id="SSF53335">
    <property type="entry name" value="S-adenosyl-L-methionine-dependent methyltransferases"/>
    <property type="match status" value="1"/>
</dbReference>
<feature type="binding site" evidence="7">
    <location>
        <position position="31"/>
    </location>
    <ligand>
        <name>S-adenosyl-L-methionine</name>
        <dbReference type="ChEBI" id="CHEBI:59789"/>
    </ligand>
</feature>
<evidence type="ECO:0000256" key="6">
    <source>
        <dbReference type="ARBA" id="ARBA00022694"/>
    </source>
</evidence>
<keyword evidence="4 7" id="KW-0808">Transferase</keyword>
<organism evidence="8 9">
    <name type="scientific">Hyphobacterium marinum</name>
    <dbReference type="NCBI Taxonomy" id="3116574"/>
    <lineage>
        <taxon>Bacteria</taxon>
        <taxon>Pseudomonadati</taxon>
        <taxon>Pseudomonadota</taxon>
        <taxon>Alphaproteobacteria</taxon>
        <taxon>Maricaulales</taxon>
        <taxon>Maricaulaceae</taxon>
        <taxon>Hyphobacterium</taxon>
    </lineage>
</organism>
<evidence type="ECO:0000256" key="3">
    <source>
        <dbReference type="ARBA" id="ARBA00022603"/>
    </source>
</evidence>
<comment type="caution">
    <text evidence="8">The sequence shown here is derived from an EMBL/GenBank/DDBJ whole genome shotgun (WGS) entry which is preliminary data.</text>
</comment>
<evidence type="ECO:0000256" key="2">
    <source>
        <dbReference type="ARBA" id="ARBA00003015"/>
    </source>
</evidence>
<feature type="binding site" evidence="7">
    <location>
        <position position="83"/>
    </location>
    <ligand>
        <name>S-adenosyl-L-methionine</name>
        <dbReference type="ChEBI" id="CHEBI:59789"/>
    </ligand>
</feature>
<feature type="binding site" evidence="7">
    <location>
        <position position="141"/>
    </location>
    <ligand>
        <name>substrate</name>
    </ligand>
</feature>
<dbReference type="PANTHER" id="PTHR23417:SF14">
    <property type="entry name" value="PENTACOTRIPEPTIDE-REPEAT REGION OF PRORP DOMAIN-CONTAINING PROTEIN"/>
    <property type="match status" value="1"/>
</dbReference>
<dbReference type="RefSeq" id="WP_330194982.1">
    <property type="nucleotide sequence ID" value="NZ_JAZDRO010000001.1"/>
</dbReference>
<comment type="catalytic activity">
    <reaction evidence="1 7">
        <text>guanosine(46) in tRNA + S-adenosyl-L-methionine = N(7)-methylguanosine(46) in tRNA + S-adenosyl-L-homocysteine</text>
        <dbReference type="Rhea" id="RHEA:42708"/>
        <dbReference type="Rhea" id="RHEA-COMP:10188"/>
        <dbReference type="Rhea" id="RHEA-COMP:10189"/>
        <dbReference type="ChEBI" id="CHEBI:57856"/>
        <dbReference type="ChEBI" id="CHEBI:59789"/>
        <dbReference type="ChEBI" id="CHEBI:74269"/>
        <dbReference type="ChEBI" id="CHEBI:74480"/>
        <dbReference type="EC" id="2.1.1.33"/>
    </reaction>
</comment>
<dbReference type="HAMAP" id="MF_01057">
    <property type="entry name" value="tRNA_methyltr_TrmB"/>
    <property type="match status" value="1"/>
</dbReference>
<dbReference type="Proteomes" id="UP001310692">
    <property type="component" value="Unassembled WGS sequence"/>
</dbReference>
<dbReference type="GO" id="GO:0008176">
    <property type="term" value="F:tRNA (guanine(46)-N7)-methyltransferase activity"/>
    <property type="evidence" value="ECO:0007669"/>
    <property type="project" value="UniProtKB-EC"/>
</dbReference>
<proteinExistence type="inferred from homology"/>
<dbReference type="InterPro" id="IPR029063">
    <property type="entry name" value="SAM-dependent_MTases_sf"/>
</dbReference>
<feature type="binding site" evidence="7">
    <location>
        <position position="56"/>
    </location>
    <ligand>
        <name>S-adenosyl-L-methionine</name>
        <dbReference type="ChEBI" id="CHEBI:59789"/>
    </ligand>
</feature>
<sequence>MDDLLPRLAIPEDGPVDPARLIEGKQAHILEIGFGGGEHLTGQAARNPETGFLGVEPFLNGVAKALGQIEDAGLTNVRLMEGDARDVMARIPDACLDRIYLLFPDPWPKARHAKRRLVQDETAAEFARLLKPGGLLRVATDVMAYADHALFILRRNPHLQWLAKDADDWRLPPADHLTTRYETKKLGDCAPVFFDFARQ</sequence>
<evidence type="ECO:0000256" key="7">
    <source>
        <dbReference type="HAMAP-Rule" id="MF_01057"/>
    </source>
</evidence>
<accession>A0ABU7LV68</accession>
<comment type="caution">
    <text evidence="7">Lacks conserved residue(s) required for the propagation of feature annotation.</text>
</comment>
<reference evidence="8 9" key="1">
    <citation type="submission" date="2024-01" db="EMBL/GenBank/DDBJ databases">
        <title>Hyphobacterium bacterium isolated from marine sediment.</title>
        <authorList>
            <person name="Zhao S."/>
        </authorList>
    </citation>
    <scope>NUCLEOTIDE SEQUENCE [LARGE SCALE GENOMIC DNA]</scope>
    <source>
        <strain evidence="8 9">Y60-23</strain>
    </source>
</reference>
<dbReference type="PROSITE" id="PS51625">
    <property type="entry name" value="SAM_MT_TRMB"/>
    <property type="match status" value="1"/>
</dbReference>
<gene>
    <name evidence="7 8" type="primary">trmB</name>
    <name evidence="8" type="ORF">V0U35_02045</name>
</gene>
<feature type="binding site" evidence="7">
    <location>
        <position position="109"/>
    </location>
    <ligand>
        <name>substrate</name>
    </ligand>
</feature>
<comment type="function">
    <text evidence="2 7">Catalyzes the formation of N(7)-methylguanine at position 46 (m7G46) in tRNA.</text>
</comment>
<evidence type="ECO:0000313" key="9">
    <source>
        <dbReference type="Proteomes" id="UP001310692"/>
    </source>
</evidence>
<protein>
    <recommendedName>
        <fullName evidence="7">tRNA (guanine-N(7)-)-methyltransferase</fullName>
        <ecNumber evidence="7">2.1.1.33</ecNumber>
    </recommendedName>
    <alternativeName>
        <fullName evidence="7">tRNA (guanine(46)-N(7))-methyltransferase</fullName>
    </alternativeName>
    <alternativeName>
        <fullName evidence="7">tRNA(m7G46)-methyltransferase</fullName>
    </alternativeName>
</protein>
<name>A0ABU7LV68_9PROT</name>
<dbReference type="InterPro" id="IPR055361">
    <property type="entry name" value="tRNA_methyltr_TrmB_bact"/>
</dbReference>
<keyword evidence="3 7" id="KW-0489">Methyltransferase</keyword>
<feature type="binding site" evidence="7">
    <location>
        <position position="105"/>
    </location>
    <ligand>
        <name>S-adenosyl-L-methionine</name>
        <dbReference type="ChEBI" id="CHEBI:59789"/>
    </ligand>
</feature>
<dbReference type="NCBIfam" id="TIGR00091">
    <property type="entry name" value="tRNA (guanosine(46)-N7)-methyltransferase TrmB"/>
    <property type="match status" value="1"/>
</dbReference>
<comment type="pathway">
    <text evidence="7">tRNA modification; N(7)-methylguanine-tRNA biosynthesis.</text>
</comment>
<dbReference type="EC" id="2.1.1.33" evidence="7"/>
<evidence type="ECO:0000256" key="4">
    <source>
        <dbReference type="ARBA" id="ARBA00022679"/>
    </source>
</evidence>
<comment type="similarity">
    <text evidence="7">Belongs to the class I-like SAM-binding methyltransferase superfamily. TrmB family.</text>
</comment>
<evidence type="ECO:0000313" key="8">
    <source>
        <dbReference type="EMBL" id="MEE2565447.1"/>
    </source>
</evidence>
<dbReference type="PANTHER" id="PTHR23417">
    <property type="entry name" value="3-DEOXY-D-MANNO-OCTULOSONIC-ACID TRANSFERASE/TRNA GUANINE-N 7 - -METHYLTRANSFERASE"/>
    <property type="match status" value="1"/>
</dbReference>
<dbReference type="CDD" id="cd02440">
    <property type="entry name" value="AdoMet_MTases"/>
    <property type="match status" value="1"/>
</dbReference>
<keyword evidence="6 7" id="KW-0819">tRNA processing</keyword>
<keyword evidence="5 7" id="KW-0949">S-adenosyl-L-methionine</keyword>
<dbReference type="Pfam" id="PF02390">
    <property type="entry name" value="Methyltransf_4"/>
    <property type="match status" value="1"/>
</dbReference>
<dbReference type="EMBL" id="JAZDRO010000001">
    <property type="protein sequence ID" value="MEE2565447.1"/>
    <property type="molecule type" value="Genomic_DNA"/>
</dbReference>
<dbReference type="Gene3D" id="3.40.50.150">
    <property type="entry name" value="Vaccinia Virus protein VP39"/>
    <property type="match status" value="1"/>
</dbReference>
<evidence type="ECO:0000256" key="1">
    <source>
        <dbReference type="ARBA" id="ARBA00000142"/>
    </source>
</evidence>
<feature type="binding site" evidence="7">
    <location>
        <begin position="179"/>
        <end position="182"/>
    </location>
    <ligand>
        <name>substrate</name>
    </ligand>
</feature>
<evidence type="ECO:0000256" key="5">
    <source>
        <dbReference type="ARBA" id="ARBA00022691"/>
    </source>
</evidence>